<evidence type="ECO:0000313" key="3">
    <source>
        <dbReference type="EMBL" id="BES97855.1"/>
    </source>
</evidence>
<name>A0ABN7B0C3_9HEMI</name>
<reference evidence="3 4" key="1">
    <citation type="submission" date="2023-09" db="EMBL/GenBank/DDBJ databases">
        <title>Nesidiocoris tenuis whole genome shotgun sequence.</title>
        <authorList>
            <person name="Shibata T."/>
            <person name="Shimoda M."/>
            <person name="Kobayashi T."/>
            <person name="Uehara T."/>
        </authorList>
    </citation>
    <scope>NUCLEOTIDE SEQUENCE [LARGE SCALE GENOMIC DNA]</scope>
    <source>
        <strain evidence="3 4">Japan</strain>
    </source>
</reference>
<feature type="region of interest" description="Disordered" evidence="2">
    <location>
        <begin position="328"/>
        <end position="384"/>
    </location>
</feature>
<dbReference type="SUPFAM" id="SSF53335">
    <property type="entry name" value="S-adenosyl-L-methionine-dependent methyltransferases"/>
    <property type="match status" value="1"/>
</dbReference>
<evidence type="ECO:0000256" key="2">
    <source>
        <dbReference type="SAM" id="MobiDB-lite"/>
    </source>
</evidence>
<feature type="compositionally biased region" description="Acidic residues" evidence="2">
    <location>
        <begin position="431"/>
        <end position="460"/>
    </location>
</feature>
<proteinExistence type="inferred from homology"/>
<evidence type="ECO:0000313" key="4">
    <source>
        <dbReference type="Proteomes" id="UP001307889"/>
    </source>
</evidence>
<dbReference type="PANTHER" id="PTHR11579:SF9">
    <property type="entry name" value="PROTEIN-L-ISOASPARTATE O-METHYLTRANSFERASE"/>
    <property type="match status" value="1"/>
</dbReference>
<comment type="similarity">
    <text evidence="1">Belongs to the methyltransferase superfamily. L-isoaspartyl/D-aspartyl protein methyltransferase family.</text>
</comment>
<dbReference type="PANTHER" id="PTHR11579">
    <property type="entry name" value="PROTEIN-L-ISOASPARTATE O-METHYLTRANSFERASE"/>
    <property type="match status" value="1"/>
</dbReference>
<feature type="region of interest" description="Disordered" evidence="2">
    <location>
        <begin position="409"/>
        <end position="538"/>
    </location>
</feature>
<organism evidence="3 4">
    <name type="scientific">Nesidiocoris tenuis</name>
    <dbReference type="NCBI Taxonomy" id="355587"/>
    <lineage>
        <taxon>Eukaryota</taxon>
        <taxon>Metazoa</taxon>
        <taxon>Ecdysozoa</taxon>
        <taxon>Arthropoda</taxon>
        <taxon>Hexapoda</taxon>
        <taxon>Insecta</taxon>
        <taxon>Pterygota</taxon>
        <taxon>Neoptera</taxon>
        <taxon>Paraneoptera</taxon>
        <taxon>Hemiptera</taxon>
        <taxon>Heteroptera</taxon>
        <taxon>Panheteroptera</taxon>
        <taxon>Cimicomorpha</taxon>
        <taxon>Miridae</taxon>
        <taxon>Dicyphina</taxon>
        <taxon>Nesidiocoris</taxon>
    </lineage>
</organism>
<sequence length="569" mass="62908">MGGAVSAGHDNDDLIDKLKNANYVKTPLVENVYRAVDRAFYFLPECKETAYKDLAWKKGNIHLSAPCIYAEVMENLCLEPGMSFLNLGSGTGYLSTMVGLILGPYGVNHGVELHKDVVEYAHHCLNEFKKSAPALDCFEFCEPTFVNGNSLCLSSDSRQYDRVYCGAACPENHENYMKNLLKIGGILVMPLNDKLLQITRKSQTEWDTKNVLSVSFSTLLLPSGVQNDEDTVVALPDINPLSLQEICRSAIRTSLRKEAVEENATIAIRRRKYYRSKRKRLLPNLIIPIIESSDDEDVGRNNLLFRTGVRNIGCVIDLRPTIGACHVSRPVGIRPPDTEEGGRYAMDLSDSEEPDQSADATSDGEDRQRNGASPLRDSNSRPRNDVFFVEDIEIHPNESDEEVRAELVPPNGGAVAGSSGRPSCHPTNMEQDNDDEIEADAGGDSDEDDRNQTDDDDDDDYRICNRHRPRKREKLDSGVVADSDAGGSESANSIRHIDSDDSTVTLGPLVHMDAGSDSDNTCGSERRAPAPFTEDPSDVPLYSDIMKEKIMALSLPPKLKSFLNYGRPF</sequence>
<dbReference type="Gene3D" id="3.40.50.150">
    <property type="entry name" value="Vaccinia Virus protein VP39"/>
    <property type="match status" value="1"/>
</dbReference>
<dbReference type="Pfam" id="PF01135">
    <property type="entry name" value="PCMT"/>
    <property type="match status" value="1"/>
</dbReference>
<protein>
    <submittedName>
        <fullName evidence="3">Protein-L-isoaspartate (D-aspartate) O-methyltransferase domain containing</fullName>
    </submittedName>
</protein>
<dbReference type="EMBL" id="AP028916">
    <property type="protein sequence ID" value="BES97855.1"/>
    <property type="molecule type" value="Genomic_DNA"/>
</dbReference>
<dbReference type="InterPro" id="IPR029063">
    <property type="entry name" value="SAM-dependent_MTases_sf"/>
</dbReference>
<gene>
    <name evidence="3" type="ORF">NTJ_10669</name>
</gene>
<accession>A0ABN7B0C3</accession>
<keyword evidence="4" id="KW-1185">Reference proteome</keyword>
<dbReference type="InterPro" id="IPR000682">
    <property type="entry name" value="PCMT"/>
</dbReference>
<dbReference type="Proteomes" id="UP001307889">
    <property type="component" value="Chromosome 8"/>
</dbReference>
<evidence type="ECO:0000256" key="1">
    <source>
        <dbReference type="ARBA" id="ARBA00005369"/>
    </source>
</evidence>
<dbReference type="CDD" id="cd02440">
    <property type="entry name" value="AdoMet_MTases"/>
    <property type="match status" value="1"/>
</dbReference>